<accession>A0ABU6K874</accession>
<sequence>MSRTHMQAVLIIAIGILMPGTLFAAGITSADRAFIEAAAYASHTQIDGARLAQKRAASSDVKSFAATMLEDHIRLGEELEKLAALKNVKIPTEPRLSQKARLRLLGTYSGASFDKRYVREICMDEHAQAVKLFRKAARDADDREIRDLAGKLLPRLEHHLQMANTLSSDVARER</sequence>
<evidence type="ECO:0000313" key="3">
    <source>
        <dbReference type="Proteomes" id="UP001331561"/>
    </source>
</evidence>
<dbReference type="InterPro" id="IPR025419">
    <property type="entry name" value="DUF4142"/>
</dbReference>
<comment type="caution">
    <text evidence="2">The sequence shown here is derived from an EMBL/GenBank/DDBJ whole genome shotgun (WGS) entry which is preliminary data.</text>
</comment>
<evidence type="ECO:0000259" key="1">
    <source>
        <dbReference type="Pfam" id="PF13628"/>
    </source>
</evidence>
<dbReference type="Proteomes" id="UP001331561">
    <property type="component" value="Unassembled WGS sequence"/>
</dbReference>
<dbReference type="InterPro" id="IPR012347">
    <property type="entry name" value="Ferritin-like"/>
</dbReference>
<dbReference type="PANTHER" id="PTHR38593">
    <property type="entry name" value="BLR2558 PROTEIN"/>
    <property type="match status" value="1"/>
</dbReference>
<dbReference type="PANTHER" id="PTHR38593:SF1">
    <property type="entry name" value="BLR2558 PROTEIN"/>
    <property type="match status" value="1"/>
</dbReference>
<dbReference type="Pfam" id="PF13628">
    <property type="entry name" value="DUF4142"/>
    <property type="match status" value="1"/>
</dbReference>
<dbReference type="EMBL" id="JAYXHS010000004">
    <property type="protein sequence ID" value="MEC5387886.1"/>
    <property type="molecule type" value="Genomic_DNA"/>
</dbReference>
<feature type="domain" description="DUF4142" evidence="1">
    <location>
        <begin position="30"/>
        <end position="166"/>
    </location>
</feature>
<keyword evidence="3" id="KW-1185">Reference proteome</keyword>
<reference evidence="2 3" key="1">
    <citation type="submission" date="2024-01" db="EMBL/GenBank/DDBJ databases">
        <title>Uliginosibacterium soil sp. nov.</title>
        <authorList>
            <person name="Lv Y."/>
        </authorList>
    </citation>
    <scope>NUCLEOTIDE SEQUENCE [LARGE SCALE GENOMIC DNA]</scope>
    <source>
        <strain evidence="2 3">H3</strain>
    </source>
</reference>
<dbReference type="Gene3D" id="1.20.1260.10">
    <property type="match status" value="1"/>
</dbReference>
<proteinExistence type="predicted"/>
<protein>
    <submittedName>
        <fullName evidence="2">DUF4142 domain-containing protein</fullName>
    </submittedName>
</protein>
<name>A0ABU6K874_9RHOO</name>
<dbReference type="RefSeq" id="WP_327600860.1">
    <property type="nucleotide sequence ID" value="NZ_JAYXHS010000004.1"/>
</dbReference>
<gene>
    <name evidence="2" type="ORF">VVD49_19290</name>
</gene>
<organism evidence="2 3">
    <name type="scientific">Uliginosibacterium silvisoli</name>
    <dbReference type="NCBI Taxonomy" id="3114758"/>
    <lineage>
        <taxon>Bacteria</taxon>
        <taxon>Pseudomonadati</taxon>
        <taxon>Pseudomonadota</taxon>
        <taxon>Betaproteobacteria</taxon>
        <taxon>Rhodocyclales</taxon>
        <taxon>Zoogloeaceae</taxon>
        <taxon>Uliginosibacterium</taxon>
    </lineage>
</organism>
<evidence type="ECO:0000313" key="2">
    <source>
        <dbReference type="EMBL" id="MEC5387886.1"/>
    </source>
</evidence>